<reference evidence="1 2" key="1">
    <citation type="submission" date="2019-07" db="EMBL/GenBank/DDBJ databases">
        <authorList>
            <person name="Jastrzebski P J."/>
            <person name="Paukszto L."/>
            <person name="Jastrzebski P J."/>
        </authorList>
    </citation>
    <scope>NUCLEOTIDE SEQUENCE [LARGE SCALE GENOMIC DNA]</scope>
    <source>
        <strain evidence="1 2">WMS-il1</strain>
    </source>
</reference>
<gene>
    <name evidence="1" type="ORF">WMSIL1_LOCUS5880</name>
</gene>
<evidence type="ECO:0000313" key="2">
    <source>
        <dbReference type="Proteomes" id="UP000321570"/>
    </source>
</evidence>
<proteinExistence type="predicted"/>
<organism evidence="1 2">
    <name type="scientific">Hymenolepis diminuta</name>
    <name type="common">Rat tapeworm</name>
    <dbReference type="NCBI Taxonomy" id="6216"/>
    <lineage>
        <taxon>Eukaryota</taxon>
        <taxon>Metazoa</taxon>
        <taxon>Spiralia</taxon>
        <taxon>Lophotrochozoa</taxon>
        <taxon>Platyhelminthes</taxon>
        <taxon>Cestoda</taxon>
        <taxon>Eucestoda</taxon>
        <taxon>Cyclophyllidea</taxon>
        <taxon>Hymenolepididae</taxon>
        <taxon>Hymenolepis</taxon>
    </lineage>
</organism>
<sequence>MFLVFLRWEIMEVQKFNPEIKKNFVQNPPRNYLKDSRWIQHSRAMMEGIEYYPKLFN</sequence>
<dbReference type="AlphaFoldDB" id="A0A564YGA0"/>
<keyword evidence="2" id="KW-1185">Reference proteome</keyword>
<name>A0A564YGA0_HYMDI</name>
<dbReference type="Proteomes" id="UP000321570">
    <property type="component" value="Unassembled WGS sequence"/>
</dbReference>
<accession>A0A564YGA0</accession>
<protein>
    <submittedName>
        <fullName evidence="1">Uncharacterized protein</fullName>
    </submittedName>
</protein>
<evidence type="ECO:0000313" key="1">
    <source>
        <dbReference type="EMBL" id="VUZ45969.1"/>
    </source>
</evidence>
<dbReference type="EMBL" id="CABIJS010000199">
    <property type="protein sequence ID" value="VUZ45969.1"/>
    <property type="molecule type" value="Genomic_DNA"/>
</dbReference>